<accession>A0A6I0F3Z4</accession>
<evidence type="ECO:0000313" key="2">
    <source>
        <dbReference type="Proteomes" id="UP000432715"/>
    </source>
</evidence>
<gene>
    <name evidence="1" type="ORF">F8154_10205</name>
</gene>
<keyword evidence="2" id="KW-1185">Reference proteome</keyword>
<proteinExistence type="predicted"/>
<dbReference type="EMBL" id="WBZC01000036">
    <property type="protein sequence ID" value="KAB3534042.1"/>
    <property type="molecule type" value="Genomic_DNA"/>
</dbReference>
<reference evidence="1 2" key="1">
    <citation type="submission" date="2019-10" db="EMBL/GenBank/DDBJ databases">
        <title>Alkaliphilus serpentinus sp. nov. and Alkaliphilus pronyensis sp. nov., two novel anaerobic alkaliphilic species isolated from the serpentinized-hosted hydrothermal field of the Prony Bay (New Caledonia).</title>
        <authorList>
            <person name="Postec A."/>
        </authorList>
    </citation>
    <scope>NUCLEOTIDE SEQUENCE [LARGE SCALE GENOMIC DNA]</scope>
    <source>
        <strain evidence="1 2">LacV</strain>
    </source>
</reference>
<dbReference type="Proteomes" id="UP000432715">
    <property type="component" value="Unassembled WGS sequence"/>
</dbReference>
<dbReference type="RefSeq" id="WP_151861514.1">
    <property type="nucleotide sequence ID" value="NZ_WBZC01000036.1"/>
</dbReference>
<name>A0A6I0F3Z4_9FIRM</name>
<dbReference type="AlphaFoldDB" id="A0A6I0F3Z4"/>
<protein>
    <submittedName>
        <fullName evidence="1">Uncharacterized protein</fullName>
    </submittedName>
</protein>
<organism evidence="1 2">
    <name type="scientific">Alkaliphilus pronyensis</name>
    <dbReference type="NCBI Taxonomy" id="1482732"/>
    <lineage>
        <taxon>Bacteria</taxon>
        <taxon>Bacillati</taxon>
        <taxon>Bacillota</taxon>
        <taxon>Clostridia</taxon>
        <taxon>Peptostreptococcales</taxon>
        <taxon>Natronincolaceae</taxon>
        <taxon>Alkaliphilus</taxon>
    </lineage>
</organism>
<comment type="caution">
    <text evidence="1">The sequence shown here is derived from an EMBL/GenBank/DDBJ whole genome shotgun (WGS) entry which is preliminary data.</text>
</comment>
<evidence type="ECO:0000313" key="1">
    <source>
        <dbReference type="EMBL" id="KAB3534042.1"/>
    </source>
</evidence>
<sequence length="219" mass="25196">MKQEDFKEEQINTSVVHNYIPIMLLLLTLGRRDEGLSSSINTLRRQEMKLALNTLCSNLNEKELKPIYTLSGALEILDIIDRIRNKTYRIDNSYISNGGVTNGDTHEKQLAFIRGLKEYANDKDRNLLEVIEGTLTTMQKLKKINSLEDKANSAFNQNTNDSKIKTDEDINISDEVATEHEEYVDFGTLEDADIGENEVDEKTAIHECNYEDEYYNMKF</sequence>